<proteinExistence type="predicted"/>
<dbReference type="GO" id="GO:0005524">
    <property type="term" value="F:ATP binding"/>
    <property type="evidence" value="ECO:0007669"/>
    <property type="project" value="InterPro"/>
</dbReference>
<feature type="domain" description="Glutaminyl-tRNA synthetase class Ib non-specific RNA-binding" evidence="1">
    <location>
        <begin position="61"/>
        <end position="173"/>
    </location>
</feature>
<protein>
    <recommendedName>
        <fullName evidence="1">Glutaminyl-tRNA synthetase class Ib non-specific RNA-binding domain-containing protein</fullName>
    </recommendedName>
</protein>
<comment type="caution">
    <text evidence="2">The sequence shown here is derived from an EMBL/GenBank/DDBJ whole genome shotgun (WGS) entry which is preliminary data.</text>
</comment>
<dbReference type="AlphaFoldDB" id="A0A7J6EI56"/>
<name>A0A7J6EI56_CANSA</name>
<dbReference type="EMBL" id="JAATIP010000229">
    <property type="protein sequence ID" value="KAF4357996.1"/>
    <property type="molecule type" value="Genomic_DNA"/>
</dbReference>
<dbReference type="Gene3D" id="1.10.8.1290">
    <property type="entry name" value="Glutaminyl-tRNA synthetase, non-specific RNA binding region part 1, domain 1"/>
    <property type="match status" value="1"/>
</dbReference>
<evidence type="ECO:0000313" key="3">
    <source>
        <dbReference type="Proteomes" id="UP000525078"/>
    </source>
</evidence>
<dbReference type="GO" id="GO:0005737">
    <property type="term" value="C:cytoplasm"/>
    <property type="evidence" value="ECO:0007669"/>
    <property type="project" value="InterPro"/>
</dbReference>
<dbReference type="InterPro" id="IPR007639">
    <property type="entry name" value="Gln-tRNA-synth_Ib_RNA-bd_N"/>
</dbReference>
<dbReference type="Proteomes" id="UP000525078">
    <property type="component" value="Unassembled WGS sequence"/>
</dbReference>
<evidence type="ECO:0000259" key="1">
    <source>
        <dbReference type="Pfam" id="PF04558"/>
    </source>
</evidence>
<dbReference type="GO" id="GO:0006418">
    <property type="term" value="P:tRNA aminoacylation for protein translation"/>
    <property type="evidence" value="ECO:0007669"/>
    <property type="project" value="InterPro"/>
</dbReference>
<gene>
    <name evidence="2" type="ORF">F8388_008504</name>
</gene>
<evidence type="ECO:0000313" key="2">
    <source>
        <dbReference type="EMBL" id="KAF4357996.1"/>
    </source>
</evidence>
<sequence length="324" mass="36632">MVTVRAANEAAIQYFYGICFSVVSRSEECQELCFSWRSGESSFDAGGMPLATKDSFSSDKEEILDVFLRIQLDERTAKNTLANAKVTSSLLTVIHETDVTEGCDRAIGNLLYTIEEQKTKVSTKYPANALVHRPTFLKYVVSSKIKTPAQLEAAFSFLTNIGSEDFKLEDFEERVAFPISPLKDREALLESHKDGYRIESQQRKDGLVAKSRLMTADDRGMGGYDDEMGYDPNPKPKMHMKGGKIGEDCEAVECEDYLSKHSISKNKRHQDRAAALEVWDRLEEFVRINNKFYFSQKTTKAKFIEKVLTSPHVESSLLPLLHPK</sequence>
<dbReference type="GO" id="GO:0004812">
    <property type="term" value="F:aminoacyl-tRNA ligase activity"/>
    <property type="evidence" value="ECO:0007669"/>
    <property type="project" value="InterPro"/>
</dbReference>
<organism evidence="2 3">
    <name type="scientific">Cannabis sativa</name>
    <name type="common">Hemp</name>
    <name type="synonym">Marijuana</name>
    <dbReference type="NCBI Taxonomy" id="3483"/>
    <lineage>
        <taxon>Eukaryota</taxon>
        <taxon>Viridiplantae</taxon>
        <taxon>Streptophyta</taxon>
        <taxon>Embryophyta</taxon>
        <taxon>Tracheophyta</taxon>
        <taxon>Spermatophyta</taxon>
        <taxon>Magnoliopsida</taxon>
        <taxon>eudicotyledons</taxon>
        <taxon>Gunneridae</taxon>
        <taxon>Pentapetalae</taxon>
        <taxon>rosids</taxon>
        <taxon>fabids</taxon>
        <taxon>Rosales</taxon>
        <taxon>Cannabaceae</taxon>
        <taxon>Cannabis</taxon>
    </lineage>
</organism>
<dbReference type="FunFam" id="1.10.8.1290:FF:000002">
    <property type="entry name" value="Glutamine--tRNA ligase cytoplasmic"/>
    <property type="match status" value="1"/>
</dbReference>
<reference evidence="2 3" key="1">
    <citation type="journal article" date="2020" name="bioRxiv">
        <title>Sequence and annotation of 42 cannabis genomes reveals extensive copy number variation in cannabinoid synthesis and pathogen resistance genes.</title>
        <authorList>
            <person name="Mckernan K.J."/>
            <person name="Helbert Y."/>
            <person name="Kane L.T."/>
            <person name="Ebling H."/>
            <person name="Zhang L."/>
            <person name="Liu B."/>
            <person name="Eaton Z."/>
            <person name="Mclaughlin S."/>
            <person name="Kingan S."/>
            <person name="Baybayan P."/>
            <person name="Concepcion G."/>
            <person name="Jordan M."/>
            <person name="Riva A."/>
            <person name="Barbazuk W."/>
            <person name="Harkins T."/>
        </authorList>
    </citation>
    <scope>NUCLEOTIDE SEQUENCE [LARGE SCALE GENOMIC DNA]</scope>
    <source>
        <strain evidence="3">cv. Jamaican Lion 4</strain>
        <tissue evidence="2">Leaf</tissue>
    </source>
</reference>
<dbReference type="InterPro" id="IPR042558">
    <property type="entry name" value="Gln-tRNA-synth_Ib_RNA-bd_N_1"/>
</dbReference>
<dbReference type="Pfam" id="PF04558">
    <property type="entry name" value="tRNA_synt_1c_R1"/>
    <property type="match status" value="1"/>
</dbReference>
<accession>A0A7J6EI56</accession>